<dbReference type="GO" id="GO:0046872">
    <property type="term" value="F:metal ion binding"/>
    <property type="evidence" value="ECO:0007669"/>
    <property type="project" value="UniProtKB-KW"/>
</dbReference>
<dbReference type="GeneID" id="84579173"/>
<evidence type="ECO:0000256" key="10">
    <source>
        <dbReference type="ARBA" id="ARBA00038976"/>
    </source>
</evidence>
<keyword evidence="7" id="KW-0482">Metalloprotease</keyword>
<dbReference type="GO" id="GO:0005829">
    <property type="term" value="C:cytosol"/>
    <property type="evidence" value="ECO:0007669"/>
    <property type="project" value="TreeGrafter"/>
</dbReference>
<dbReference type="GO" id="GO:0006508">
    <property type="term" value="P:proteolysis"/>
    <property type="evidence" value="ECO:0007669"/>
    <property type="project" value="UniProtKB-KW"/>
</dbReference>
<dbReference type="EC" id="3.4.13.18" evidence="10"/>
<evidence type="ECO:0000256" key="1">
    <source>
        <dbReference type="ARBA" id="ARBA00001941"/>
    </source>
</evidence>
<evidence type="ECO:0000313" key="20">
    <source>
        <dbReference type="EMBL" id="PMC80953.1"/>
    </source>
</evidence>
<evidence type="ECO:0000256" key="6">
    <source>
        <dbReference type="ARBA" id="ARBA00022833"/>
    </source>
</evidence>
<dbReference type="RefSeq" id="WP_102198444.1">
    <property type="nucleotide sequence ID" value="NZ_JAHAHW010000007.1"/>
</dbReference>
<evidence type="ECO:0000259" key="19">
    <source>
        <dbReference type="Pfam" id="PF07687"/>
    </source>
</evidence>
<dbReference type="Gene3D" id="3.40.630.10">
    <property type="entry name" value="Zn peptidases"/>
    <property type="match status" value="2"/>
</dbReference>
<dbReference type="NCBIfam" id="TIGR01893">
    <property type="entry name" value="aa-his-dipept"/>
    <property type="match status" value="1"/>
</dbReference>
<keyword evidence="6" id="KW-0862">Zinc</keyword>
<dbReference type="InterPro" id="IPR002933">
    <property type="entry name" value="Peptidase_M20"/>
</dbReference>
<keyword evidence="3" id="KW-0645">Protease</keyword>
<comment type="cofactor">
    <cofactor evidence="1">
        <name>Co(2+)</name>
        <dbReference type="ChEBI" id="CHEBI:48828"/>
    </cofactor>
</comment>
<evidence type="ECO:0000256" key="14">
    <source>
        <dbReference type="ARBA" id="ARBA00075285"/>
    </source>
</evidence>
<comment type="caution">
    <text evidence="20">The sequence shown here is derived from an EMBL/GenBank/DDBJ whole genome shotgun (WGS) entry which is preliminary data.</text>
</comment>
<evidence type="ECO:0000256" key="4">
    <source>
        <dbReference type="ARBA" id="ARBA00022723"/>
    </source>
</evidence>
<evidence type="ECO:0000256" key="18">
    <source>
        <dbReference type="SAM" id="Coils"/>
    </source>
</evidence>
<dbReference type="PIRSF" id="PIRSF016599">
    <property type="entry name" value="Xaa-His_dipept"/>
    <property type="match status" value="1"/>
</dbReference>
<comment type="cofactor">
    <cofactor evidence="2">
        <name>Zn(2+)</name>
        <dbReference type="ChEBI" id="CHEBI:29105"/>
    </cofactor>
</comment>
<evidence type="ECO:0000256" key="2">
    <source>
        <dbReference type="ARBA" id="ARBA00001947"/>
    </source>
</evidence>
<keyword evidence="5" id="KW-0378">Hydrolase</keyword>
<dbReference type="SUPFAM" id="SSF53187">
    <property type="entry name" value="Zn-dependent exopeptidases"/>
    <property type="match status" value="1"/>
</dbReference>
<accession>A0A2N6UHB3</accession>
<keyword evidence="4" id="KW-0479">Metal-binding</keyword>
<comment type="similarity">
    <text evidence="12">Belongs to the peptidase M20C family.</text>
</comment>
<gene>
    <name evidence="20" type="ORF">CJ192_08250</name>
</gene>
<evidence type="ECO:0000256" key="8">
    <source>
        <dbReference type="ARBA" id="ARBA00023285"/>
    </source>
</evidence>
<evidence type="ECO:0000256" key="5">
    <source>
        <dbReference type="ARBA" id="ARBA00022801"/>
    </source>
</evidence>
<evidence type="ECO:0000313" key="21">
    <source>
        <dbReference type="Proteomes" id="UP000235658"/>
    </source>
</evidence>
<dbReference type="PANTHER" id="PTHR43501:SF1">
    <property type="entry name" value="CYTOSOL NON-SPECIFIC DIPEPTIDASE"/>
    <property type="match status" value="1"/>
</dbReference>
<protein>
    <recommendedName>
        <fullName evidence="13">Cytosol non-specific dipeptidase</fullName>
        <ecNumber evidence="10">3.4.13.18</ecNumber>
    </recommendedName>
    <alternativeName>
        <fullName evidence="16">Aminoacyl-histidine dipeptidase</fullName>
    </alternativeName>
    <alternativeName>
        <fullName evidence="15">Beta-alanyl-histidine dipeptidase</fullName>
    </alternativeName>
    <alternativeName>
        <fullName evidence="14">Carnosinase</fullName>
    </alternativeName>
    <alternativeName>
        <fullName evidence="11">Peptidase D</fullName>
    </alternativeName>
    <alternativeName>
        <fullName evidence="17">Xaa-His dipeptidase</fullName>
    </alternativeName>
</protein>
<dbReference type="Pfam" id="PF07687">
    <property type="entry name" value="M20_dimer"/>
    <property type="match status" value="1"/>
</dbReference>
<evidence type="ECO:0000256" key="16">
    <source>
        <dbReference type="ARBA" id="ARBA00077688"/>
    </source>
</evidence>
<feature type="domain" description="Peptidase M20 dimerisation" evidence="19">
    <location>
        <begin position="206"/>
        <end position="281"/>
    </location>
</feature>
<dbReference type="FunFam" id="3.40.630.10:FF:000018">
    <property type="entry name" value="Aminoacyl-histidine dipeptidase PepD"/>
    <property type="match status" value="1"/>
</dbReference>
<dbReference type="FunFam" id="3.40.630.10:FF:000015">
    <property type="entry name" value="Aminoacyl-histidine dipeptidase PepD"/>
    <property type="match status" value="1"/>
</dbReference>
<reference evidence="20 21" key="1">
    <citation type="submission" date="2017-09" db="EMBL/GenBank/DDBJ databases">
        <title>Bacterial strain isolated from the female urinary microbiota.</title>
        <authorList>
            <person name="Thomas-White K."/>
            <person name="Kumar N."/>
            <person name="Forster S."/>
            <person name="Putonti C."/>
            <person name="Lawley T."/>
            <person name="Wolfe A.J."/>
        </authorList>
    </citation>
    <scope>NUCLEOTIDE SEQUENCE [LARGE SCALE GENOMIC DNA]</scope>
    <source>
        <strain evidence="20 21">UMB0204</strain>
    </source>
</reference>
<keyword evidence="18" id="KW-0175">Coiled coil</keyword>
<evidence type="ECO:0000256" key="7">
    <source>
        <dbReference type="ARBA" id="ARBA00023049"/>
    </source>
</evidence>
<evidence type="ECO:0000256" key="13">
    <source>
        <dbReference type="ARBA" id="ARBA00071271"/>
    </source>
</evidence>
<evidence type="ECO:0000256" key="3">
    <source>
        <dbReference type="ARBA" id="ARBA00022670"/>
    </source>
</evidence>
<dbReference type="GO" id="GO:0070573">
    <property type="term" value="F:metallodipeptidase activity"/>
    <property type="evidence" value="ECO:0007669"/>
    <property type="project" value="TreeGrafter"/>
</dbReference>
<keyword evidence="8" id="KW-0170">Cobalt</keyword>
<dbReference type="EMBL" id="PNHP01000006">
    <property type="protein sequence ID" value="PMC80953.1"/>
    <property type="molecule type" value="Genomic_DNA"/>
</dbReference>
<dbReference type="PANTHER" id="PTHR43501">
    <property type="entry name" value="CYTOSOL NON-SPECIFIC DIPEPTIDASE"/>
    <property type="match status" value="1"/>
</dbReference>
<feature type="coiled-coil region" evidence="18">
    <location>
        <begin position="256"/>
        <end position="283"/>
    </location>
</feature>
<evidence type="ECO:0000256" key="11">
    <source>
        <dbReference type="ARBA" id="ARBA00044252"/>
    </source>
</evidence>
<dbReference type="AlphaFoldDB" id="A0A2N6UHB3"/>
<comment type="catalytic activity">
    <reaction evidence="9">
        <text>Hydrolysis of dipeptides, preferentially hydrophobic dipeptides including prolyl amino acids.</text>
        <dbReference type="EC" id="3.4.13.18"/>
    </reaction>
</comment>
<evidence type="ECO:0000256" key="17">
    <source>
        <dbReference type="ARBA" id="ARBA00078074"/>
    </source>
</evidence>
<sequence>MQYEDLQPKEVFHWFREISNIPRESGNEKGISDFLVNFAKERNLEYWQDDVLNVYIKKEAKKGCEDYPEILLQGHMDMVAVKEKDSDHDFSKDPIELLVEGDWVTANKTTLGADDGIAVAYALAILDNDEINHGPIAALITTGEETSMVGVNNLDTKKLGNPKYLLNIDSEEEGILTIGCAGGMDIKFSFEKEYEKANGEFISIEFKNFQGGHSGMEIDKFRLNAIKGLVRVIDTLDSYKIAKIEGGVKRNAIPSHSFAIVEVENAKEAIKKLEEVKENILHEYKNSDPNGQIIIEECSYDGEVFTKELSEKIVNSNLIVADGPVKKFDGSMVTSSNLGLIEEDEKNITFIVLARSELTSAKRFRRDVIKRQVELFGAKVSSDNEYPGWEREDSELLEKMVKVWENLYGKKPEILTTHGGLECGLLKQDMKETQMVSFGPEIEGAHSPEERVNIKSTENNYKFLIELLKELR</sequence>
<name>A0A2N6UHB3_9FIRM</name>
<evidence type="ECO:0000256" key="12">
    <source>
        <dbReference type="ARBA" id="ARBA00061423"/>
    </source>
</evidence>
<dbReference type="InterPro" id="IPR011650">
    <property type="entry name" value="Peptidase_M20_dimer"/>
</dbReference>
<dbReference type="Proteomes" id="UP000235658">
    <property type="component" value="Unassembled WGS sequence"/>
</dbReference>
<proteinExistence type="inferred from homology"/>
<evidence type="ECO:0000256" key="15">
    <source>
        <dbReference type="ARBA" id="ARBA00076004"/>
    </source>
</evidence>
<dbReference type="PRINTS" id="PR00934">
    <property type="entry name" value="XHISDIPTASE"/>
</dbReference>
<organism evidence="20 21">
    <name type="scientific">Anaerococcus hydrogenalis</name>
    <dbReference type="NCBI Taxonomy" id="33029"/>
    <lineage>
        <taxon>Bacteria</taxon>
        <taxon>Bacillati</taxon>
        <taxon>Bacillota</taxon>
        <taxon>Tissierellia</taxon>
        <taxon>Tissierellales</taxon>
        <taxon>Peptoniphilaceae</taxon>
        <taxon>Anaerococcus</taxon>
    </lineage>
</organism>
<evidence type="ECO:0000256" key="9">
    <source>
        <dbReference type="ARBA" id="ARBA00036421"/>
    </source>
</evidence>
<dbReference type="Pfam" id="PF01546">
    <property type="entry name" value="Peptidase_M20"/>
    <property type="match status" value="1"/>
</dbReference>
<dbReference type="InterPro" id="IPR001160">
    <property type="entry name" value="Peptidase_M20C"/>
</dbReference>